<feature type="transmembrane region" description="Helical" evidence="7">
    <location>
        <begin position="248"/>
        <end position="274"/>
    </location>
</feature>
<feature type="transmembrane region" description="Helical" evidence="7">
    <location>
        <begin position="302"/>
        <end position="323"/>
    </location>
</feature>
<dbReference type="SUPFAM" id="SSF81321">
    <property type="entry name" value="Family A G protein-coupled receptor-like"/>
    <property type="match status" value="1"/>
</dbReference>
<feature type="transmembrane region" description="Helical" evidence="7">
    <location>
        <begin position="209"/>
        <end position="228"/>
    </location>
</feature>
<proteinExistence type="predicted"/>
<dbReference type="OrthoDB" id="10563746at2759"/>
<organism evidence="9 10">
    <name type="scientific">Folsomia candida</name>
    <name type="common">Springtail</name>
    <dbReference type="NCBI Taxonomy" id="158441"/>
    <lineage>
        <taxon>Eukaryota</taxon>
        <taxon>Metazoa</taxon>
        <taxon>Ecdysozoa</taxon>
        <taxon>Arthropoda</taxon>
        <taxon>Hexapoda</taxon>
        <taxon>Collembola</taxon>
        <taxon>Entomobryomorpha</taxon>
        <taxon>Isotomoidea</taxon>
        <taxon>Isotomidae</taxon>
        <taxon>Proisotominae</taxon>
        <taxon>Folsomia</taxon>
    </lineage>
</organism>
<evidence type="ECO:0000256" key="5">
    <source>
        <dbReference type="ARBA" id="ARBA00023136"/>
    </source>
</evidence>
<keyword evidence="10" id="KW-1185">Reference proteome</keyword>
<sequence>MVMTLVLGGWEALSLKSGCNLYSSKFRFCVLNVRRATENLLNASSGLAPSSPTSRHSPSMYFRERDPPAVDVDLFLATALPKLLMAALIIFLNGMAIAGLVRSSRTLSSLRTPGLLFLPQSTQGLLHSLFAAYLALGLITFYSQVSLSAFVLLEWRIVAEQGSECLLVNCAIIALSIAISLHLLSLAVDRVLAERLSYSKYSQLSQGTVPLWLLAIWLPSGIIGALPLSGWRNPFNFCIFLHQFNDDYLRFVGGFHFATLAAIPAIFVHLHCFIRRTTRPSQQRPPVATLYRWQRKLRSQHGLIFVAALSLNALAWSPFHAYLLLVCATCPLSAYGSGFLHEYLFILALLPAILLPALTSIRASVLTQCATKVATSCSRDRRDTNPMSSQSSKLFSIHDHNYPTRTTTTTTTTNTATSSSIYRDTLTGRGKGSLFLPRYLPPSQEPHIPATRYVKKKTTNSSGRRPTGYVAGLGMSNHSFERESPSTQDTTDSCGGVAGQEEEEIMDEEPYYSQIIGHTLPRHNQPTYERA</sequence>
<keyword evidence="3 7" id="KW-0812">Transmembrane</keyword>
<dbReference type="PANTHER" id="PTHR22750">
    <property type="entry name" value="G-PROTEIN COUPLED RECEPTOR"/>
    <property type="match status" value="1"/>
</dbReference>
<accession>A0A226EYB3</accession>
<evidence type="ECO:0000256" key="1">
    <source>
        <dbReference type="ARBA" id="ARBA00004651"/>
    </source>
</evidence>
<evidence type="ECO:0000256" key="2">
    <source>
        <dbReference type="ARBA" id="ARBA00022475"/>
    </source>
</evidence>
<keyword evidence="4 7" id="KW-1133">Transmembrane helix</keyword>
<feature type="transmembrane region" description="Helical" evidence="7">
    <location>
        <begin position="124"/>
        <end position="146"/>
    </location>
</feature>
<evidence type="ECO:0000259" key="8">
    <source>
        <dbReference type="PROSITE" id="PS50262"/>
    </source>
</evidence>
<name>A0A226EYB3_FOLCA</name>
<feature type="compositionally biased region" description="Polar residues" evidence="6">
    <location>
        <begin position="522"/>
        <end position="531"/>
    </location>
</feature>
<dbReference type="InterPro" id="IPR017452">
    <property type="entry name" value="GPCR_Rhodpsn_7TM"/>
</dbReference>
<evidence type="ECO:0000256" key="3">
    <source>
        <dbReference type="ARBA" id="ARBA00022692"/>
    </source>
</evidence>
<feature type="compositionally biased region" description="Acidic residues" evidence="6">
    <location>
        <begin position="500"/>
        <end position="510"/>
    </location>
</feature>
<dbReference type="AlphaFoldDB" id="A0A226EYB3"/>
<dbReference type="Proteomes" id="UP000198287">
    <property type="component" value="Unassembled WGS sequence"/>
</dbReference>
<keyword evidence="2" id="KW-1003">Cell membrane</keyword>
<dbReference type="PROSITE" id="PS50262">
    <property type="entry name" value="G_PROTEIN_RECEP_F1_2"/>
    <property type="match status" value="1"/>
</dbReference>
<evidence type="ECO:0000256" key="7">
    <source>
        <dbReference type="SAM" id="Phobius"/>
    </source>
</evidence>
<evidence type="ECO:0000313" key="10">
    <source>
        <dbReference type="Proteomes" id="UP000198287"/>
    </source>
</evidence>
<evidence type="ECO:0000256" key="6">
    <source>
        <dbReference type="SAM" id="MobiDB-lite"/>
    </source>
</evidence>
<gene>
    <name evidence="9" type="ORF">Fcan01_03592</name>
</gene>
<dbReference type="GO" id="GO:0005886">
    <property type="term" value="C:plasma membrane"/>
    <property type="evidence" value="ECO:0007669"/>
    <property type="project" value="UniProtKB-SubCell"/>
</dbReference>
<keyword evidence="9" id="KW-0675">Receptor</keyword>
<comment type="caution">
    <text evidence="9">The sequence shown here is derived from an EMBL/GenBank/DDBJ whole genome shotgun (WGS) entry which is preliminary data.</text>
</comment>
<reference evidence="9 10" key="1">
    <citation type="submission" date="2015-12" db="EMBL/GenBank/DDBJ databases">
        <title>The genome of Folsomia candida.</title>
        <authorList>
            <person name="Faddeeva A."/>
            <person name="Derks M.F."/>
            <person name="Anvar Y."/>
            <person name="Smit S."/>
            <person name="Van Straalen N."/>
            <person name="Roelofs D."/>
        </authorList>
    </citation>
    <scope>NUCLEOTIDE SEQUENCE [LARGE SCALE GENOMIC DNA]</scope>
    <source>
        <strain evidence="9 10">VU population</strain>
        <tissue evidence="9">Whole body</tissue>
    </source>
</reference>
<feature type="transmembrane region" description="Helical" evidence="7">
    <location>
        <begin position="343"/>
        <end position="361"/>
    </location>
</feature>
<dbReference type="CDD" id="cd00637">
    <property type="entry name" value="7tm_classA_rhodopsin-like"/>
    <property type="match status" value="1"/>
</dbReference>
<comment type="subcellular location">
    <subcellularLocation>
        <location evidence="1">Cell membrane</location>
        <topology evidence="1">Multi-pass membrane protein</topology>
    </subcellularLocation>
</comment>
<feature type="domain" description="G-protein coupled receptors family 1 profile" evidence="8">
    <location>
        <begin position="92"/>
        <end position="359"/>
    </location>
</feature>
<feature type="transmembrane region" description="Helical" evidence="7">
    <location>
        <begin position="166"/>
        <end position="188"/>
    </location>
</feature>
<evidence type="ECO:0000313" key="9">
    <source>
        <dbReference type="EMBL" id="OXA62553.1"/>
    </source>
</evidence>
<protein>
    <submittedName>
        <fullName evidence="9">Adenosine receptor A2a</fullName>
    </submittedName>
</protein>
<keyword evidence="5 7" id="KW-0472">Membrane</keyword>
<evidence type="ECO:0000256" key="4">
    <source>
        <dbReference type="ARBA" id="ARBA00022989"/>
    </source>
</evidence>
<dbReference type="Gene3D" id="1.20.1070.10">
    <property type="entry name" value="Rhodopsin 7-helix transmembrane proteins"/>
    <property type="match status" value="1"/>
</dbReference>
<feature type="region of interest" description="Disordered" evidence="6">
    <location>
        <begin position="457"/>
        <end position="531"/>
    </location>
</feature>
<feature type="transmembrane region" description="Helical" evidence="7">
    <location>
        <begin position="83"/>
        <end position="103"/>
    </location>
</feature>
<dbReference type="EMBL" id="LNIX01000001">
    <property type="protein sequence ID" value="OXA62553.1"/>
    <property type="molecule type" value="Genomic_DNA"/>
</dbReference>